<dbReference type="InParanoid" id="B8C3A6"/>
<dbReference type="RefSeq" id="XP_002290776.1">
    <property type="nucleotide sequence ID" value="XM_002290740.1"/>
</dbReference>
<dbReference type="EMBL" id="CM000642">
    <property type="protein sequence ID" value="EED92528.1"/>
    <property type="molecule type" value="Genomic_DNA"/>
</dbReference>
<evidence type="ECO:0000256" key="1">
    <source>
        <dbReference type="SAM" id="SignalP"/>
    </source>
</evidence>
<keyword evidence="1" id="KW-0732">Signal</keyword>
<name>B8C3A6_THAPS</name>
<reference evidence="2 3" key="2">
    <citation type="journal article" date="2008" name="Nature">
        <title>The Phaeodactylum genome reveals the evolutionary history of diatom genomes.</title>
        <authorList>
            <person name="Bowler C."/>
            <person name="Allen A.E."/>
            <person name="Badger J.H."/>
            <person name="Grimwood J."/>
            <person name="Jabbari K."/>
            <person name="Kuo A."/>
            <person name="Maheswari U."/>
            <person name="Martens C."/>
            <person name="Maumus F."/>
            <person name="Otillar R.P."/>
            <person name="Rayko E."/>
            <person name="Salamov A."/>
            <person name="Vandepoele K."/>
            <person name="Beszteri B."/>
            <person name="Gruber A."/>
            <person name="Heijde M."/>
            <person name="Katinka M."/>
            <person name="Mock T."/>
            <person name="Valentin K."/>
            <person name="Verret F."/>
            <person name="Berges J.A."/>
            <person name="Brownlee C."/>
            <person name="Cadoret J.P."/>
            <person name="Chiovitti A."/>
            <person name="Choi C.J."/>
            <person name="Coesel S."/>
            <person name="De Martino A."/>
            <person name="Detter J.C."/>
            <person name="Durkin C."/>
            <person name="Falciatore A."/>
            <person name="Fournet J."/>
            <person name="Haruta M."/>
            <person name="Huysman M.J."/>
            <person name="Jenkins B.D."/>
            <person name="Jiroutova K."/>
            <person name="Jorgensen R.E."/>
            <person name="Joubert Y."/>
            <person name="Kaplan A."/>
            <person name="Kroger N."/>
            <person name="Kroth P.G."/>
            <person name="La Roche J."/>
            <person name="Lindquist E."/>
            <person name="Lommer M."/>
            <person name="Martin-Jezequel V."/>
            <person name="Lopez P.J."/>
            <person name="Lucas S."/>
            <person name="Mangogna M."/>
            <person name="McGinnis K."/>
            <person name="Medlin L.K."/>
            <person name="Montsant A."/>
            <person name="Oudot-Le Secq M.P."/>
            <person name="Napoli C."/>
            <person name="Obornik M."/>
            <person name="Parker M.S."/>
            <person name="Petit J.L."/>
            <person name="Porcel B.M."/>
            <person name="Poulsen N."/>
            <person name="Robison M."/>
            <person name="Rychlewski L."/>
            <person name="Rynearson T.A."/>
            <person name="Schmutz J."/>
            <person name="Shapiro H."/>
            <person name="Siaut M."/>
            <person name="Stanley M."/>
            <person name="Sussman M.R."/>
            <person name="Taylor A.R."/>
            <person name="Vardi A."/>
            <person name="von Dassow P."/>
            <person name="Vyverman W."/>
            <person name="Willis A."/>
            <person name="Wyrwicz L.S."/>
            <person name="Rokhsar D.S."/>
            <person name="Weissenbach J."/>
            <person name="Armbrust E.V."/>
            <person name="Green B.R."/>
            <person name="Van de Peer Y."/>
            <person name="Grigoriev I.V."/>
        </authorList>
    </citation>
    <scope>NUCLEOTIDE SEQUENCE [LARGE SCALE GENOMIC DNA]</scope>
    <source>
        <strain evidence="2 3">CCMP1335</strain>
    </source>
</reference>
<organism evidence="2 3">
    <name type="scientific">Thalassiosira pseudonana</name>
    <name type="common">Marine diatom</name>
    <name type="synonym">Cyclotella nana</name>
    <dbReference type="NCBI Taxonomy" id="35128"/>
    <lineage>
        <taxon>Eukaryota</taxon>
        <taxon>Sar</taxon>
        <taxon>Stramenopiles</taxon>
        <taxon>Ochrophyta</taxon>
        <taxon>Bacillariophyta</taxon>
        <taxon>Coscinodiscophyceae</taxon>
        <taxon>Thalassiosirophycidae</taxon>
        <taxon>Thalassiosirales</taxon>
        <taxon>Thalassiosiraceae</taxon>
        <taxon>Thalassiosira</taxon>
    </lineage>
</organism>
<feature type="chain" id="PRO_5002868983" evidence="1">
    <location>
        <begin position="19"/>
        <end position="202"/>
    </location>
</feature>
<dbReference type="Proteomes" id="UP000001449">
    <property type="component" value="Chromosome 5"/>
</dbReference>
<dbReference type="HOGENOM" id="CLU_1484610_0_0_1"/>
<dbReference type="GeneID" id="7448159"/>
<dbReference type="PANTHER" id="PTHR34801">
    <property type="entry name" value="EXPRESSED PROTEIN"/>
    <property type="match status" value="1"/>
</dbReference>
<dbReference type="KEGG" id="tps:THAPSDRAFT_5576"/>
<accession>B8C3A6</accession>
<keyword evidence="3" id="KW-1185">Reference proteome</keyword>
<dbReference type="Pfam" id="PF07386">
    <property type="entry name" value="DUF1499"/>
    <property type="match status" value="1"/>
</dbReference>
<dbReference type="OMA" id="NCIRTTW"/>
<dbReference type="PANTHER" id="PTHR34801:SF6">
    <property type="entry name" value="SLL1620 PROTEIN"/>
    <property type="match status" value="1"/>
</dbReference>
<sequence length="202" mass="20913">MKLLSSTIAVATLATCQGFSTTISASTRAPISLHMASDGDITRREALQTTLASTLIVLSSSAPANAISQCPPGSNNCVRQTWTPPSSTAASDAASQLRDALNAYPQEGQEDGKVDGGGYKVISDDLGSGGAIQLEYRSSGKGTFAKIFNGGKPFVDDVVIEPNGTNFEVRSSSRVGDSDFGVNGKRLSYIGGVLKGKGWTGM</sequence>
<protein>
    <submittedName>
        <fullName evidence="2">Uncharacterized protein</fullName>
    </submittedName>
</protein>
<evidence type="ECO:0000313" key="3">
    <source>
        <dbReference type="Proteomes" id="UP000001449"/>
    </source>
</evidence>
<dbReference type="AlphaFoldDB" id="B8C3A6"/>
<dbReference type="InterPro" id="IPR010865">
    <property type="entry name" value="DUF1499"/>
</dbReference>
<evidence type="ECO:0000313" key="2">
    <source>
        <dbReference type="EMBL" id="EED92528.1"/>
    </source>
</evidence>
<gene>
    <name evidence="2" type="ORF">THAPSDRAFT_5576</name>
</gene>
<proteinExistence type="predicted"/>
<dbReference type="PaxDb" id="35128-Thaps5576"/>
<dbReference type="eggNOG" id="ENOG502S9J4">
    <property type="taxonomic scope" value="Eukaryota"/>
</dbReference>
<feature type="signal peptide" evidence="1">
    <location>
        <begin position="1"/>
        <end position="18"/>
    </location>
</feature>
<reference evidence="2 3" key="1">
    <citation type="journal article" date="2004" name="Science">
        <title>The genome of the diatom Thalassiosira pseudonana: ecology, evolution, and metabolism.</title>
        <authorList>
            <person name="Armbrust E.V."/>
            <person name="Berges J.A."/>
            <person name="Bowler C."/>
            <person name="Green B.R."/>
            <person name="Martinez D."/>
            <person name="Putnam N.H."/>
            <person name="Zhou S."/>
            <person name="Allen A.E."/>
            <person name="Apt K.E."/>
            <person name="Bechner M."/>
            <person name="Brzezinski M.A."/>
            <person name="Chaal B.K."/>
            <person name="Chiovitti A."/>
            <person name="Davis A.K."/>
            <person name="Demarest M.S."/>
            <person name="Detter J.C."/>
            <person name="Glavina T."/>
            <person name="Goodstein D."/>
            <person name="Hadi M.Z."/>
            <person name="Hellsten U."/>
            <person name="Hildebrand M."/>
            <person name="Jenkins B.D."/>
            <person name="Jurka J."/>
            <person name="Kapitonov V.V."/>
            <person name="Kroger N."/>
            <person name="Lau W.W."/>
            <person name="Lane T.W."/>
            <person name="Larimer F.W."/>
            <person name="Lippmeier J.C."/>
            <person name="Lucas S."/>
            <person name="Medina M."/>
            <person name="Montsant A."/>
            <person name="Obornik M."/>
            <person name="Parker M.S."/>
            <person name="Palenik B."/>
            <person name="Pazour G.J."/>
            <person name="Richardson P.M."/>
            <person name="Rynearson T.A."/>
            <person name="Saito M.A."/>
            <person name="Schwartz D.C."/>
            <person name="Thamatrakoln K."/>
            <person name="Valentin K."/>
            <person name="Vardi A."/>
            <person name="Wilkerson F.P."/>
            <person name="Rokhsar D.S."/>
        </authorList>
    </citation>
    <scope>NUCLEOTIDE SEQUENCE [LARGE SCALE GENOMIC DNA]</scope>
    <source>
        <strain evidence="2 3">CCMP1335</strain>
    </source>
</reference>